<keyword evidence="2" id="KW-1185">Reference proteome</keyword>
<dbReference type="Proteomes" id="UP000183940">
    <property type="component" value="Unassembled WGS sequence"/>
</dbReference>
<organism evidence="1 2">
    <name type="scientific">Roseofilum reptotaenium AO1-A</name>
    <dbReference type="NCBI Taxonomy" id="1925591"/>
    <lineage>
        <taxon>Bacteria</taxon>
        <taxon>Bacillati</taxon>
        <taxon>Cyanobacteriota</taxon>
        <taxon>Cyanophyceae</taxon>
        <taxon>Desertifilales</taxon>
        <taxon>Desertifilaceae</taxon>
        <taxon>Roseofilum</taxon>
    </lineage>
</organism>
<protein>
    <submittedName>
        <fullName evidence="1">Uncharacterized protein</fullName>
    </submittedName>
</protein>
<dbReference type="AlphaFoldDB" id="A0A1L9QQV1"/>
<name>A0A1L9QQV1_9CYAN</name>
<gene>
    <name evidence="1" type="ORF">BI308_13295</name>
</gene>
<reference evidence="1" key="1">
    <citation type="submission" date="2016-10" db="EMBL/GenBank/DDBJ databases">
        <title>CRISPR-Cas defence system in Roseofilum reptotaenium: evidence of a bacteriophage-cyanobacterium arms race in the coral black band disease.</title>
        <authorList>
            <person name="Buerger P."/>
            <person name="Wood-Charlson E.M."/>
            <person name="Weynberg K.D."/>
            <person name="Willis B."/>
            <person name="Van Oppen M.J."/>
        </authorList>
    </citation>
    <scope>NUCLEOTIDE SEQUENCE [LARGE SCALE GENOMIC DNA]</scope>
    <source>
        <strain evidence="1">AO1-A</strain>
    </source>
</reference>
<sequence length="93" mass="9805">MSDSSIPDDIQESIAISNAKSVAEQPAMLANLAFANLVANTNLSQQNAVSNQQAMNQLAMSITAKVINKISDLNSVEAVGVKQLDTGDNESQK</sequence>
<evidence type="ECO:0000313" key="1">
    <source>
        <dbReference type="EMBL" id="OJJ25012.1"/>
    </source>
</evidence>
<evidence type="ECO:0000313" key="2">
    <source>
        <dbReference type="Proteomes" id="UP000183940"/>
    </source>
</evidence>
<dbReference type="Pfam" id="PF11747">
    <property type="entry name" value="RebB"/>
    <property type="match status" value="1"/>
</dbReference>
<dbReference type="EMBL" id="MLAW01000022">
    <property type="protein sequence ID" value="OJJ25012.1"/>
    <property type="molecule type" value="Genomic_DNA"/>
</dbReference>
<proteinExistence type="predicted"/>
<comment type="caution">
    <text evidence="1">The sequence shown here is derived from an EMBL/GenBank/DDBJ whole genome shotgun (WGS) entry which is preliminary data.</text>
</comment>
<dbReference type="InterPro" id="IPR021070">
    <property type="entry name" value="Killing_trait_RebB"/>
</dbReference>
<accession>A0A1L9QQV1</accession>